<dbReference type="RefSeq" id="WP_195171663.1">
    <property type="nucleotide sequence ID" value="NZ_CP062983.1"/>
</dbReference>
<dbReference type="AlphaFoldDB" id="A0A7S8EB01"/>
<keyword evidence="2" id="KW-1185">Reference proteome</keyword>
<accession>A0A7S8EB01</accession>
<reference evidence="1 2" key="1">
    <citation type="submission" date="2020-02" db="EMBL/GenBank/DDBJ databases">
        <authorList>
            <person name="Zheng R.K."/>
            <person name="Sun C.M."/>
        </authorList>
    </citation>
    <scope>NUCLEOTIDE SEQUENCE [LARGE SCALE GENOMIC DNA]</scope>
    <source>
        <strain evidence="2">rifampicinis</strain>
    </source>
</reference>
<evidence type="ECO:0000313" key="2">
    <source>
        <dbReference type="Proteomes" id="UP000594468"/>
    </source>
</evidence>
<dbReference type="InterPro" id="IPR009351">
    <property type="entry name" value="AlkZ-like"/>
</dbReference>
<protein>
    <submittedName>
        <fullName evidence="1">AlkZ family DNA glycosylase</fullName>
    </submittedName>
</protein>
<gene>
    <name evidence="1" type="ORF">G4Y79_04225</name>
</gene>
<organism evidence="1 2">
    <name type="scientific">Phototrophicus methaneseepsis</name>
    <dbReference type="NCBI Taxonomy" id="2710758"/>
    <lineage>
        <taxon>Bacteria</taxon>
        <taxon>Bacillati</taxon>
        <taxon>Chloroflexota</taxon>
        <taxon>Candidatus Thermofontia</taxon>
        <taxon>Phototrophicales</taxon>
        <taxon>Phototrophicaceae</taxon>
        <taxon>Phototrophicus</taxon>
    </lineage>
</organism>
<dbReference type="Proteomes" id="UP000594468">
    <property type="component" value="Chromosome"/>
</dbReference>
<dbReference type="EMBL" id="CP062983">
    <property type="protein sequence ID" value="QPC83597.1"/>
    <property type="molecule type" value="Genomic_DNA"/>
</dbReference>
<proteinExistence type="predicted"/>
<sequence>MNPAIIAHRMHNQRLSHSDFKKPVEVVKWLGALQGQDYYGAKWSIGVRLPGSTDAQIEKRIDDHAIVRTWAMRGTLHMVAADDVGWMVSLLAPRILSQTARRYQQLELDEKTLQHSDDLLAKTLQNGIRLTRKELYTLLEENGISTMGQRGIHLLQHASLKGLLCQSIAESNNPTFFHVDGLGTASSMPHEEALAELAKRFFQSRGPATIKDFSRWAGLTLTDCRAGLAAIEPAMVSEEIDSSIYWRPDVPEPADVPRVVMLPGFDEYILGYKDRSAVIDPAYETLIVPGMNGMFFPTIVIDGEVVGTWKRQMKKDTIKITLSPFEAFSKEDLKDIEQAAQQYGDFYEKSVDLQL</sequence>
<dbReference type="PANTHER" id="PTHR38479">
    <property type="entry name" value="LMO0824 PROTEIN"/>
    <property type="match status" value="1"/>
</dbReference>
<name>A0A7S8EB01_9CHLR</name>
<dbReference type="Pfam" id="PF06224">
    <property type="entry name" value="AlkZ-like"/>
    <property type="match status" value="1"/>
</dbReference>
<dbReference type="KEGG" id="pmet:G4Y79_04225"/>
<dbReference type="PANTHER" id="PTHR38479:SF2">
    <property type="entry name" value="WINGED HELIX DNA-BINDING DOMAIN-CONTAINING PROTEIN"/>
    <property type="match status" value="1"/>
</dbReference>
<evidence type="ECO:0000313" key="1">
    <source>
        <dbReference type="EMBL" id="QPC83597.1"/>
    </source>
</evidence>